<dbReference type="Proteomes" id="UP001635816">
    <property type="component" value="Unassembled WGS sequence"/>
</dbReference>
<sequence length="42" mass="4646">MTDDLEVEISEMIASAMDRPGTRTKTENLTVALETWISTTST</sequence>
<organism evidence="1 2">
    <name type="scientific">Mycolicibacterium nivoides</name>
    <dbReference type="NCBI Taxonomy" id="2487344"/>
    <lineage>
        <taxon>Bacteria</taxon>
        <taxon>Bacillati</taxon>
        <taxon>Actinomycetota</taxon>
        <taxon>Actinomycetes</taxon>
        <taxon>Mycobacteriales</taxon>
        <taxon>Mycobacteriaceae</taxon>
        <taxon>Mycolicibacterium</taxon>
    </lineage>
</organism>
<gene>
    <name evidence="1" type="ORF">ACK4CT_28960</name>
</gene>
<dbReference type="RefSeq" id="WP_409545226.1">
    <property type="nucleotide sequence ID" value="NZ_JBKBDD010000014.1"/>
</dbReference>
<reference evidence="1 2" key="1">
    <citation type="submission" date="2024-12" db="EMBL/GenBank/DDBJ databases">
        <title>The coexistence of Mycolicibacterium septicum and Mycolicibacterium nivoides in clinical samples.</title>
        <authorList>
            <person name="Wang C."/>
            <person name="Feng Y."/>
            <person name="Zong Z."/>
        </authorList>
    </citation>
    <scope>NUCLEOTIDE SEQUENCE [LARGE SCALE GENOMIC DNA]</scope>
    <source>
        <strain evidence="1 2">120309</strain>
    </source>
</reference>
<dbReference type="EMBL" id="JBKBDD010000014">
    <property type="protein sequence ID" value="MFN6547232.1"/>
    <property type="molecule type" value="Genomic_DNA"/>
</dbReference>
<protein>
    <submittedName>
        <fullName evidence="1">Uncharacterized protein</fullName>
    </submittedName>
</protein>
<evidence type="ECO:0000313" key="1">
    <source>
        <dbReference type="EMBL" id="MFN6547232.1"/>
    </source>
</evidence>
<keyword evidence="2" id="KW-1185">Reference proteome</keyword>
<comment type="caution">
    <text evidence="1">The sequence shown here is derived from an EMBL/GenBank/DDBJ whole genome shotgun (WGS) entry which is preliminary data.</text>
</comment>
<evidence type="ECO:0000313" key="2">
    <source>
        <dbReference type="Proteomes" id="UP001635816"/>
    </source>
</evidence>
<proteinExistence type="predicted"/>
<accession>A0ABW9LKJ4</accession>
<name>A0ABW9LKJ4_9MYCO</name>